<accession>A0ABV7F8I2</accession>
<evidence type="ECO:0000256" key="5">
    <source>
        <dbReference type="ARBA" id="ARBA00023136"/>
    </source>
</evidence>
<dbReference type="SUPFAM" id="SSF161111">
    <property type="entry name" value="Cation efflux protein transmembrane domain-like"/>
    <property type="match status" value="1"/>
</dbReference>
<reference evidence="9" key="1">
    <citation type="journal article" date="2019" name="Int. J. Syst. Evol. Microbiol.">
        <title>The Global Catalogue of Microorganisms (GCM) 10K type strain sequencing project: providing services to taxonomists for standard genome sequencing and annotation.</title>
        <authorList>
            <consortium name="The Broad Institute Genomics Platform"/>
            <consortium name="The Broad Institute Genome Sequencing Center for Infectious Disease"/>
            <person name="Wu L."/>
            <person name="Ma J."/>
        </authorList>
    </citation>
    <scope>NUCLEOTIDE SEQUENCE [LARGE SCALE GENOMIC DNA]</scope>
    <source>
        <strain evidence="9">KCTC 42986</strain>
    </source>
</reference>
<evidence type="ECO:0000313" key="8">
    <source>
        <dbReference type="EMBL" id="MFC3110519.1"/>
    </source>
</evidence>
<dbReference type="InterPro" id="IPR058533">
    <property type="entry name" value="Cation_efflux_TM"/>
</dbReference>
<protein>
    <submittedName>
        <fullName evidence="8">Cation diffusion facilitator family transporter</fullName>
    </submittedName>
</protein>
<sequence>MDPEPIQNVRVGYIVLGLSALFEGTSWWFTIRKFKGEKRYSDLFKAIRHSKDPPSFIVLLEDSAALIGLLIAFVGIYFSVNLNLPVLDGTASILIGLVLAMTALVLARETKGLLIGERAHQSTLDSILKIAEEIEGVVHANEALTVHLAPHQILVALSVEFADELRSPDIEARVVELERRVRASHPAVIVLFIKPQTSCRFKEAKQHDGR</sequence>
<dbReference type="Gene3D" id="1.20.1510.10">
    <property type="entry name" value="Cation efflux protein transmembrane domain"/>
    <property type="match status" value="1"/>
</dbReference>
<keyword evidence="3 6" id="KW-0812">Transmembrane</keyword>
<dbReference type="InterPro" id="IPR036837">
    <property type="entry name" value="Cation_efflux_CTD_sf"/>
</dbReference>
<dbReference type="PANTHER" id="PTHR13414:SF9">
    <property type="entry name" value="PROTON-COUPLED ZINC ANTIPORTER SLC30A9, MITOCHONDRIAL"/>
    <property type="match status" value="1"/>
</dbReference>
<keyword evidence="5 6" id="KW-0472">Membrane</keyword>
<dbReference type="Pfam" id="PF01545">
    <property type="entry name" value="Cation_efflux"/>
    <property type="match status" value="1"/>
</dbReference>
<evidence type="ECO:0000256" key="1">
    <source>
        <dbReference type="ARBA" id="ARBA00004141"/>
    </source>
</evidence>
<proteinExistence type="predicted"/>
<feature type="domain" description="Cation efflux protein transmembrane" evidence="7">
    <location>
        <begin position="3"/>
        <end position="114"/>
    </location>
</feature>
<gene>
    <name evidence="8" type="ORF">ACFOFO_21585</name>
</gene>
<comment type="caution">
    <text evidence="8">The sequence shown here is derived from an EMBL/GenBank/DDBJ whole genome shotgun (WGS) entry which is preliminary data.</text>
</comment>
<dbReference type="InterPro" id="IPR027469">
    <property type="entry name" value="Cation_efflux_TMD_sf"/>
</dbReference>
<dbReference type="EMBL" id="JBHRTP010000081">
    <property type="protein sequence ID" value="MFC3110519.1"/>
    <property type="molecule type" value="Genomic_DNA"/>
</dbReference>
<feature type="transmembrane region" description="Helical" evidence="6">
    <location>
        <begin position="86"/>
        <end position="107"/>
    </location>
</feature>
<evidence type="ECO:0000256" key="4">
    <source>
        <dbReference type="ARBA" id="ARBA00022989"/>
    </source>
</evidence>
<evidence type="ECO:0000256" key="3">
    <source>
        <dbReference type="ARBA" id="ARBA00022692"/>
    </source>
</evidence>
<dbReference type="PANTHER" id="PTHR13414">
    <property type="entry name" value="HUEL-CATION TRANSPORTER"/>
    <property type="match status" value="1"/>
</dbReference>
<evidence type="ECO:0000313" key="9">
    <source>
        <dbReference type="Proteomes" id="UP001595530"/>
    </source>
</evidence>
<name>A0ABV7F8I2_9BURK</name>
<dbReference type="SUPFAM" id="SSF160240">
    <property type="entry name" value="Cation efflux protein cytoplasmic domain-like"/>
    <property type="match status" value="1"/>
</dbReference>
<keyword evidence="2" id="KW-0813">Transport</keyword>
<keyword evidence="4 6" id="KW-1133">Transmembrane helix</keyword>
<feature type="transmembrane region" description="Helical" evidence="6">
    <location>
        <begin position="56"/>
        <end position="80"/>
    </location>
</feature>
<comment type="subcellular location">
    <subcellularLocation>
        <location evidence="1">Membrane</location>
        <topology evidence="1">Multi-pass membrane protein</topology>
    </subcellularLocation>
</comment>
<keyword evidence="9" id="KW-1185">Reference proteome</keyword>
<dbReference type="Proteomes" id="UP001595530">
    <property type="component" value="Unassembled WGS sequence"/>
</dbReference>
<evidence type="ECO:0000256" key="2">
    <source>
        <dbReference type="ARBA" id="ARBA00022448"/>
    </source>
</evidence>
<feature type="transmembrane region" description="Helical" evidence="6">
    <location>
        <begin position="12"/>
        <end position="31"/>
    </location>
</feature>
<dbReference type="InterPro" id="IPR040177">
    <property type="entry name" value="SLC30A9"/>
</dbReference>
<organism evidence="8 9">
    <name type="scientific">Undibacterium arcticum</name>
    <dbReference type="NCBI Taxonomy" id="1762892"/>
    <lineage>
        <taxon>Bacteria</taxon>
        <taxon>Pseudomonadati</taxon>
        <taxon>Pseudomonadota</taxon>
        <taxon>Betaproteobacteria</taxon>
        <taxon>Burkholderiales</taxon>
        <taxon>Oxalobacteraceae</taxon>
        <taxon>Undibacterium</taxon>
    </lineage>
</organism>
<evidence type="ECO:0000259" key="7">
    <source>
        <dbReference type="Pfam" id="PF01545"/>
    </source>
</evidence>
<dbReference type="RefSeq" id="WP_390329162.1">
    <property type="nucleotide sequence ID" value="NZ_JBHRTP010000081.1"/>
</dbReference>
<evidence type="ECO:0000256" key="6">
    <source>
        <dbReference type="SAM" id="Phobius"/>
    </source>
</evidence>